<gene>
    <name evidence="3" type="ORF">HMPREF1219_01560</name>
</gene>
<dbReference type="PATRIC" id="fig|1125779.3.peg.1521"/>
<organism evidence="3 4">
    <name type="scientific">Corynebacterium pyruviciproducens ATCC BAA-1742</name>
    <dbReference type="NCBI Taxonomy" id="1125779"/>
    <lineage>
        <taxon>Bacteria</taxon>
        <taxon>Bacillati</taxon>
        <taxon>Actinomycetota</taxon>
        <taxon>Actinomycetes</taxon>
        <taxon>Mycobacteriales</taxon>
        <taxon>Corynebacteriaceae</taxon>
        <taxon>Corynebacterium</taxon>
    </lineage>
</organism>
<dbReference type="HOGENOM" id="CLU_1052578_0_0_11"/>
<dbReference type="Pfam" id="PF18957">
    <property type="entry name" value="RibLong"/>
    <property type="match status" value="1"/>
</dbReference>
<dbReference type="Proteomes" id="UP000014408">
    <property type="component" value="Unassembled WGS sequence"/>
</dbReference>
<dbReference type="InterPro" id="IPR044055">
    <property type="entry name" value="RibLong"/>
</dbReference>
<name>S2Z275_9CORY</name>
<dbReference type="NCBIfam" id="NF038186">
    <property type="entry name" value="YPDG_rpt"/>
    <property type="match status" value="1"/>
</dbReference>
<protein>
    <recommendedName>
        <fullName evidence="2">Long Rib domain-containing protein</fullName>
    </recommendedName>
</protein>
<dbReference type="AlphaFoldDB" id="S2Z275"/>
<sequence>MRKGCDEDGTVTATAPKDAKPGDYVKIPVTVTPEGGEPYTVYSVFTVTETATPEKPDTVPFYPPEVIEVTDKATIPVAQGHTDGNSYELGAVPEGWTASIDPATGELQVTPPEGAKPGDQAIIPVTVTTPSGNKYQVLSVVAVKMSGDMPAPDPDPHADGSSSEVIQRCFANAFALNSPILWMLPVAILAAIGGPLAQALQPQIDAASAQLNAMIAEHREAFDRANRNRDHGDRGIFGRVRAVATSLPSGCVRLKLSSTRRSTR</sequence>
<dbReference type="eggNOG" id="COG3583">
    <property type="taxonomic scope" value="Bacteria"/>
</dbReference>
<evidence type="ECO:0000259" key="2">
    <source>
        <dbReference type="Pfam" id="PF18957"/>
    </source>
</evidence>
<feature type="region of interest" description="Disordered" evidence="1">
    <location>
        <begin position="1"/>
        <end position="23"/>
    </location>
</feature>
<comment type="caution">
    <text evidence="3">The sequence shown here is derived from an EMBL/GenBank/DDBJ whole genome shotgun (WGS) entry which is preliminary data.</text>
</comment>
<evidence type="ECO:0000313" key="3">
    <source>
        <dbReference type="EMBL" id="EPD68380.1"/>
    </source>
</evidence>
<feature type="domain" description="Long Rib" evidence="2">
    <location>
        <begin position="60"/>
        <end position="144"/>
    </location>
</feature>
<evidence type="ECO:0000313" key="4">
    <source>
        <dbReference type="Proteomes" id="UP000014408"/>
    </source>
</evidence>
<dbReference type="EMBL" id="ATBY01000015">
    <property type="protein sequence ID" value="EPD68380.1"/>
    <property type="molecule type" value="Genomic_DNA"/>
</dbReference>
<keyword evidence="4" id="KW-1185">Reference proteome</keyword>
<accession>S2Z275</accession>
<dbReference type="STRING" id="1125779.HMPREF1219_01560"/>
<evidence type="ECO:0000256" key="1">
    <source>
        <dbReference type="SAM" id="MobiDB-lite"/>
    </source>
</evidence>
<proteinExistence type="predicted"/>
<reference evidence="3 4" key="1">
    <citation type="submission" date="2013-05" db="EMBL/GenBank/DDBJ databases">
        <title>The Genome Sequence of Corynebacterium pyruviciproducens 1773O (ATCC BAA-1742).</title>
        <authorList>
            <consortium name="The Broad Institute Genomics Platform"/>
            <person name="Earl A."/>
            <person name="Ward D."/>
            <person name="Feldgarden M."/>
            <person name="Gevers D."/>
            <person name="Tong J."/>
            <person name="Walker B."/>
            <person name="Young S."/>
            <person name="Zeng Q."/>
            <person name="Gargeya S."/>
            <person name="Fitzgerald M."/>
            <person name="Haas B."/>
            <person name="Abouelleil A."/>
            <person name="Allen A.W."/>
            <person name="Alvarado L."/>
            <person name="Arachchi H.M."/>
            <person name="Berlin A.M."/>
            <person name="Chapman S.B."/>
            <person name="Gainer-Dewar J."/>
            <person name="Goldberg J."/>
            <person name="Griggs A."/>
            <person name="Gujja S."/>
            <person name="Hansen M."/>
            <person name="Howarth C."/>
            <person name="Imamovic A."/>
            <person name="Ireland A."/>
            <person name="Larimer J."/>
            <person name="McCowan C."/>
            <person name="Murphy C."/>
            <person name="Pearson M."/>
            <person name="Poon T.W."/>
            <person name="Priest M."/>
            <person name="Roberts A."/>
            <person name="Saif S."/>
            <person name="Shea T."/>
            <person name="Sisk P."/>
            <person name="Sykes S."/>
            <person name="Wortman J."/>
            <person name="Nusbaum C."/>
            <person name="Birren B."/>
        </authorList>
    </citation>
    <scope>NUCLEOTIDE SEQUENCE [LARGE SCALE GENOMIC DNA]</scope>
    <source>
        <strain evidence="3 4">ATCC BAA-1742</strain>
    </source>
</reference>